<accession>A0ABS4JRW6</accession>
<evidence type="ECO:0000313" key="2">
    <source>
        <dbReference type="EMBL" id="MBP2017736.1"/>
    </source>
</evidence>
<dbReference type="EMBL" id="JAGGLG010000007">
    <property type="protein sequence ID" value="MBP2017736.1"/>
    <property type="molecule type" value="Genomic_DNA"/>
</dbReference>
<keyword evidence="1" id="KW-0812">Transmembrane</keyword>
<name>A0ABS4JRW6_9FIRM</name>
<reference evidence="2 3" key="1">
    <citation type="submission" date="2021-03" db="EMBL/GenBank/DDBJ databases">
        <title>Genomic Encyclopedia of Type Strains, Phase IV (KMG-IV): sequencing the most valuable type-strain genomes for metagenomic binning, comparative biology and taxonomic classification.</title>
        <authorList>
            <person name="Goeker M."/>
        </authorList>
    </citation>
    <scope>NUCLEOTIDE SEQUENCE [LARGE SCALE GENOMIC DNA]</scope>
    <source>
        <strain evidence="2 3">DSM 27138</strain>
    </source>
</reference>
<evidence type="ECO:0000313" key="3">
    <source>
        <dbReference type="Proteomes" id="UP001519289"/>
    </source>
</evidence>
<comment type="caution">
    <text evidence="2">The sequence shown here is derived from an EMBL/GenBank/DDBJ whole genome shotgun (WGS) entry which is preliminary data.</text>
</comment>
<dbReference type="Pfam" id="PF19382">
    <property type="entry name" value="DUF5957"/>
    <property type="match status" value="1"/>
</dbReference>
<dbReference type="Proteomes" id="UP001519289">
    <property type="component" value="Unassembled WGS sequence"/>
</dbReference>
<proteinExistence type="predicted"/>
<sequence length="76" mass="8118">MKVIGMALLGLIGGFIGGIMLTEIVAVMAVLLLGQQPWLRFLKYSPIWIAVLCAVAVVISYNRTRAKSVAGGRSDV</sequence>
<keyword evidence="3" id="KW-1185">Reference proteome</keyword>
<keyword evidence="1" id="KW-0472">Membrane</keyword>
<evidence type="ECO:0008006" key="4">
    <source>
        <dbReference type="Google" id="ProtNLM"/>
    </source>
</evidence>
<dbReference type="InterPro" id="IPR046001">
    <property type="entry name" value="DUF5957"/>
</dbReference>
<organism evidence="2 3">
    <name type="scientific">Symbiobacterium terraclitae</name>
    <dbReference type="NCBI Taxonomy" id="557451"/>
    <lineage>
        <taxon>Bacteria</taxon>
        <taxon>Bacillati</taxon>
        <taxon>Bacillota</taxon>
        <taxon>Clostridia</taxon>
        <taxon>Eubacteriales</taxon>
        <taxon>Symbiobacteriaceae</taxon>
        <taxon>Symbiobacterium</taxon>
    </lineage>
</organism>
<keyword evidence="1" id="KW-1133">Transmembrane helix</keyword>
<feature type="transmembrane region" description="Helical" evidence="1">
    <location>
        <begin position="45"/>
        <end position="64"/>
    </location>
</feature>
<gene>
    <name evidence="2" type="ORF">J2Z79_001121</name>
</gene>
<evidence type="ECO:0000256" key="1">
    <source>
        <dbReference type="SAM" id="Phobius"/>
    </source>
</evidence>
<feature type="transmembrane region" description="Helical" evidence="1">
    <location>
        <begin position="7"/>
        <end position="33"/>
    </location>
</feature>
<protein>
    <recommendedName>
        <fullName evidence="4">ABC3 transporter permease protein domain-containing protein</fullName>
    </recommendedName>
</protein>
<dbReference type="RefSeq" id="WP_209465880.1">
    <property type="nucleotide sequence ID" value="NZ_JAGGLG010000007.1"/>
</dbReference>